<evidence type="ECO:0000256" key="5">
    <source>
        <dbReference type="ARBA" id="ARBA00022840"/>
    </source>
</evidence>
<evidence type="ECO:0000256" key="2">
    <source>
        <dbReference type="ARBA" id="ARBA00022679"/>
    </source>
</evidence>
<sequence>MLGLVADDLTGAGDSAVGFAAAGWTAVLALRATRLRQPVAAGPVVLAVSTATRATSDDEAAVRTAEAVDALVAAGAERLYVKIDSTVRGSVAGQVDGALSAWERHRPGARAVVCPAFPALGRTVEAGEVLVAGSPLARSAAALDPVTPREDGHLSRLVRDAVRDVDGHLLGAPGSRLVADARDETDLDRLARRVDALGPELVVVGSGGLAAALGRAWSVPRLRPVPAPVGGRVLVAVSSLHPAALDQVGWLRARGEAGVDVLTTAPEVGDPVVAARDLAARVADSLTTRSYDALVLVGGDGAAAVLDLLDADGIDVDGAAVPGCPTGSLTGGPADGLRLVTKSGGFGVASALEAIVRTLRHPTPSPAHPGSDHPDAGPRPTPKEAR</sequence>
<dbReference type="Pfam" id="PF07005">
    <property type="entry name" value="SBD_N"/>
    <property type="match status" value="1"/>
</dbReference>
<name>A0A1H2ND06_9ACTN</name>
<accession>A0A1H2ND06</accession>
<dbReference type="Gene3D" id="3.40.50.10840">
    <property type="entry name" value="Putative sugar-binding, N-terminal domain"/>
    <property type="match status" value="1"/>
</dbReference>
<keyword evidence="11" id="KW-1185">Reference proteome</keyword>
<evidence type="ECO:0000256" key="7">
    <source>
        <dbReference type="SAM" id="MobiDB-lite"/>
    </source>
</evidence>
<feature type="domain" description="Four-carbon acid sugar kinase N-terminal" evidence="8">
    <location>
        <begin position="2"/>
        <end position="213"/>
    </location>
</feature>
<feature type="compositionally biased region" description="Basic and acidic residues" evidence="7">
    <location>
        <begin position="370"/>
        <end position="386"/>
    </location>
</feature>
<evidence type="ECO:0000256" key="1">
    <source>
        <dbReference type="ARBA" id="ARBA00005715"/>
    </source>
</evidence>
<keyword evidence="2" id="KW-0808">Transferase</keyword>
<protein>
    <submittedName>
        <fullName evidence="10">Uncharacterized conserved protein YgbK, DUF1537 family</fullName>
    </submittedName>
</protein>
<keyword evidence="6" id="KW-0119">Carbohydrate metabolism</keyword>
<proteinExistence type="inferred from homology"/>
<keyword evidence="4" id="KW-0418">Kinase</keyword>
<dbReference type="STRING" id="546874.SAMN04488544_3774"/>
<dbReference type="EMBL" id="LT629799">
    <property type="protein sequence ID" value="SDV03290.1"/>
    <property type="molecule type" value="Genomic_DNA"/>
</dbReference>
<evidence type="ECO:0000313" key="11">
    <source>
        <dbReference type="Proteomes" id="UP000198825"/>
    </source>
</evidence>
<dbReference type="GO" id="GO:0005524">
    <property type="term" value="F:ATP binding"/>
    <property type="evidence" value="ECO:0007669"/>
    <property type="project" value="UniProtKB-KW"/>
</dbReference>
<evidence type="ECO:0000259" key="9">
    <source>
        <dbReference type="Pfam" id="PF17042"/>
    </source>
</evidence>
<evidence type="ECO:0000256" key="6">
    <source>
        <dbReference type="ARBA" id="ARBA00023277"/>
    </source>
</evidence>
<evidence type="ECO:0000259" key="8">
    <source>
        <dbReference type="Pfam" id="PF07005"/>
    </source>
</evidence>
<dbReference type="SUPFAM" id="SSF142764">
    <property type="entry name" value="YgbK-like"/>
    <property type="match status" value="1"/>
</dbReference>
<feature type="domain" description="Four-carbon acid sugar kinase nucleotide binding" evidence="9">
    <location>
        <begin position="276"/>
        <end position="352"/>
    </location>
</feature>
<reference evidence="11" key="1">
    <citation type="submission" date="2016-10" db="EMBL/GenBank/DDBJ databases">
        <authorList>
            <person name="Varghese N."/>
            <person name="Submissions S."/>
        </authorList>
    </citation>
    <scope>NUCLEOTIDE SEQUENCE [LARGE SCALE GENOMIC DNA]</scope>
    <source>
        <strain evidence="11">DSM 21743</strain>
    </source>
</reference>
<dbReference type="Proteomes" id="UP000198825">
    <property type="component" value="Chromosome I"/>
</dbReference>
<dbReference type="Gene3D" id="3.40.980.20">
    <property type="entry name" value="Four-carbon acid sugar kinase, nucleotide binding domain"/>
    <property type="match status" value="1"/>
</dbReference>
<feature type="region of interest" description="Disordered" evidence="7">
    <location>
        <begin position="359"/>
        <end position="386"/>
    </location>
</feature>
<gene>
    <name evidence="10" type="ORF">SAMN04488544_3774</name>
</gene>
<dbReference type="InterPro" id="IPR042213">
    <property type="entry name" value="NBD_C_sf"/>
</dbReference>
<dbReference type="InterPro" id="IPR010737">
    <property type="entry name" value="4-carb_acid_sugar_kinase_N"/>
</dbReference>
<keyword evidence="5" id="KW-0067">ATP-binding</keyword>
<organism evidence="10 11">
    <name type="scientific">Microlunatus sagamiharensis</name>
    <dbReference type="NCBI Taxonomy" id="546874"/>
    <lineage>
        <taxon>Bacteria</taxon>
        <taxon>Bacillati</taxon>
        <taxon>Actinomycetota</taxon>
        <taxon>Actinomycetes</taxon>
        <taxon>Propionibacteriales</taxon>
        <taxon>Propionibacteriaceae</taxon>
        <taxon>Microlunatus</taxon>
    </lineage>
</organism>
<dbReference type="InterPro" id="IPR031475">
    <property type="entry name" value="NBD_C"/>
</dbReference>
<evidence type="ECO:0000256" key="3">
    <source>
        <dbReference type="ARBA" id="ARBA00022741"/>
    </source>
</evidence>
<dbReference type="AlphaFoldDB" id="A0A1H2ND06"/>
<evidence type="ECO:0000256" key="4">
    <source>
        <dbReference type="ARBA" id="ARBA00022777"/>
    </source>
</evidence>
<dbReference type="GO" id="GO:0016301">
    <property type="term" value="F:kinase activity"/>
    <property type="evidence" value="ECO:0007669"/>
    <property type="project" value="UniProtKB-KW"/>
</dbReference>
<dbReference type="InterPro" id="IPR037051">
    <property type="entry name" value="4-carb_acid_sugar_kinase_N_sf"/>
</dbReference>
<dbReference type="Pfam" id="PF17042">
    <property type="entry name" value="NBD_C"/>
    <property type="match status" value="1"/>
</dbReference>
<comment type="similarity">
    <text evidence="1">Belongs to the four-carbon acid sugar kinase family.</text>
</comment>
<keyword evidence="3" id="KW-0547">Nucleotide-binding</keyword>
<evidence type="ECO:0000313" key="10">
    <source>
        <dbReference type="EMBL" id="SDV03290.1"/>
    </source>
</evidence>